<dbReference type="Proteomes" id="UP000655443">
    <property type="component" value="Unassembled WGS sequence"/>
</dbReference>
<keyword evidence="10" id="KW-1185">Reference proteome</keyword>
<sequence length="166" mass="17508">MVFRLQHSPRRGRVSVLAVTSGLLALSAVPAVAAPVAAATSVGPVMPPPVRPEDRADDHLTVVVRNAGPERDGTRELSCHPAGGSHQDPADACRMLDEHTRWGRDLFAPVAPGTACTMLYGGPATAHVTGSWAGRPVDADYDRSNGCEIGRWDRMVPLLPKSDSAA</sequence>
<evidence type="ECO:0000259" key="8">
    <source>
        <dbReference type="Pfam" id="PF00720"/>
    </source>
</evidence>
<feature type="signal peptide" evidence="7">
    <location>
        <begin position="1"/>
        <end position="33"/>
    </location>
</feature>
<gene>
    <name evidence="9" type="ORF">GCM10010339_31820</name>
</gene>
<evidence type="ECO:0000256" key="3">
    <source>
        <dbReference type="ARBA" id="ARBA00022525"/>
    </source>
</evidence>
<dbReference type="RefSeq" id="WP_189952789.1">
    <property type="nucleotide sequence ID" value="NZ_BMVG01000006.1"/>
</dbReference>
<evidence type="ECO:0000313" key="10">
    <source>
        <dbReference type="Proteomes" id="UP000655443"/>
    </source>
</evidence>
<evidence type="ECO:0000256" key="2">
    <source>
        <dbReference type="ARBA" id="ARBA00010472"/>
    </source>
</evidence>
<dbReference type="InterPro" id="IPR023549">
    <property type="entry name" value="Subtilisin_inhibitor"/>
</dbReference>
<dbReference type="Gene3D" id="3.30.350.10">
    <property type="entry name" value="Subtilisin inhibitor-like"/>
    <property type="match status" value="1"/>
</dbReference>
<evidence type="ECO:0000256" key="7">
    <source>
        <dbReference type="SAM" id="SignalP"/>
    </source>
</evidence>
<comment type="similarity">
    <text evidence="2">Belongs to the protease inhibitor I16 (SSI) family.</text>
</comment>
<dbReference type="AlphaFoldDB" id="A0A918YGW5"/>
<reference evidence="9" key="1">
    <citation type="journal article" date="2014" name="Int. J. Syst. Evol. Microbiol.">
        <title>Complete genome sequence of Corynebacterium casei LMG S-19264T (=DSM 44701T), isolated from a smear-ripened cheese.</title>
        <authorList>
            <consortium name="US DOE Joint Genome Institute (JGI-PGF)"/>
            <person name="Walter F."/>
            <person name="Albersmeier A."/>
            <person name="Kalinowski J."/>
            <person name="Ruckert C."/>
        </authorList>
    </citation>
    <scope>NUCLEOTIDE SEQUENCE</scope>
    <source>
        <strain evidence="9">JCM 4714</strain>
    </source>
</reference>
<evidence type="ECO:0000256" key="4">
    <source>
        <dbReference type="ARBA" id="ARBA00022690"/>
    </source>
</evidence>
<keyword evidence="7" id="KW-0732">Signal</keyword>
<keyword evidence="3" id="KW-0964">Secreted</keyword>
<dbReference type="InterPro" id="IPR036819">
    <property type="entry name" value="Subtilisin_inhibitor-like_sf"/>
</dbReference>
<feature type="chain" id="PRO_5038125098" description="Subtilisin inhibitor domain-containing protein" evidence="7">
    <location>
        <begin position="34"/>
        <end position="166"/>
    </location>
</feature>
<feature type="domain" description="Subtilisin inhibitor" evidence="8">
    <location>
        <begin position="73"/>
        <end position="140"/>
    </location>
</feature>
<dbReference type="EMBL" id="BMVG01000006">
    <property type="protein sequence ID" value="GHE03650.1"/>
    <property type="molecule type" value="Genomic_DNA"/>
</dbReference>
<comment type="caution">
    <text evidence="9">The sequence shown here is derived from an EMBL/GenBank/DDBJ whole genome shotgun (WGS) entry which is preliminary data.</text>
</comment>
<accession>A0A918YGW5</accession>
<dbReference type="Pfam" id="PF00720">
    <property type="entry name" value="SSI"/>
    <property type="match status" value="1"/>
</dbReference>
<proteinExistence type="inferred from homology"/>
<evidence type="ECO:0000256" key="1">
    <source>
        <dbReference type="ARBA" id="ARBA00004613"/>
    </source>
</evidence>
<dbReference type="SUPFAM" id="SSF55399">
    <property type="entry name" value="Subtilisin inhibitor"/>
    <property type="match status" value="1"/>
</dbReference>
<evidence type="ECO:0000256" key="5">
    <source>
        <dbReference type="ARBA" id="ARBA00022900"/>
    </source>
</evidence>
<evidence type="ECO:0000313" key="9">
    <source>
        <dbReference type="EMBL" id="GHE03650.1"/>
    </source>
</evidence>
<dbReference type="GO" id="GO:0005576">
    <property type="term" value="C:extracellular region"/>
    <property type="evidence" value="ECO:0007669"/>
    <property type="project" value="UniProtKB-SubCell"/>
</dbReference>
<reference evidence="9" key="2">
    <citation type="submission" date="2020-09" db="EMBL/GenBank/DDBJ databases">
        <authorList>
            <person name="Sun Q."/>
            <person name="Ohkuma M."/>
        </authorList>
    </citation>
    <scope>NUCLEOTIDE SEQUENCE</scope>
    <source>
        <strain evidence="9">JCM 4714</strain>
    </source>
</reference>
<keyword evidence="6" id="KW-1015">Disulfide bond</keyword>
<comment type="subcellular location">
    <subcellularLocation>
        <location evidence="1">Secreted</location>
    </subcellularLocation>
</comment>
<organism evidence="9 10">
    <name type="scientific">Streptomyces alanosinicus</name>
    <dbReference type="NCBI Taxonomy" id="68171"/>
    <lineage>
        <taxon>Bacteria</taxon>
        <taxon>Bacillati</taxon>
        <taxon>Actinomycetota</taxon>
        <taxon>Actinomycetes</taxon>
        <taxon>Kitasatosporales</taxon>
        <taxon>Streptomycetaceae</taxon>
        <taxon>Streptomyces</taxon>
    </lineage>
</organism>
<keyword evidence="4" id="KW-0646">Protease inhibitor</keyword>
<name>A0A918YGW5_9ACTN</name>
<evidence type="ECO:0000256" key="6">
    <source>
        <dbReference type="ARBA" id="ARBA00023157"/>
    </source>
</evidence>
<dbReference type="GO" id="GO:0004867">
    <property type="term" value="F:serine-type endopeptidase inhibitor activity"/>
    <property type="evidence" value="ECO:0007669"/>
    <property type="project" value="UniProtKB-KW"/>
</dbReference>
<protein>
    <recommendedName>
        <fullName evidence="8">Subtilisin inhibitor domain-containing protein</fullName>
    </recommendedName>
</protein>
<keyword evidence="5" id="KW-0722">Serine protease inhibitor</keyword>